<evidence type="ECO:0000313" key="2">
    <source>
        <dbReference type="EMBL" id="KDR22409.1"/>
    </source>
</evidence>
<name>A0A067RRL7_ZOONE</name>
<dbReference type="Gene3D" id="3.30.40.10">
    <property type="entry name" value="Zinc/RING finger domain, C3HC4 (zinc finger)"/>
    <property type="match status" value="1"/>
</dbReference>
<dbReference type="OrthoDB" id="5330228at2759"/>
<evidence type="ECO:0000313" key="3">
    <source>
        <dbReference type="Proteomes" id="UP000027135"/>
    </source>
</evidence>
<dbReference type="Proteomes" id="UP000027135">
    <property type="component" value="Unassembled WGS sequence"/>
</dbReference>
<dbReference type="InterPro" id="IPR013083">
    <property type="entry name" value="Znf_RING/FYVE/PHD"/>
</dbReference>
<reference evidence="2 3" key="1">
    <citation type="journal article" date="2014" name="Nat. Commun.">
        <title>Molecular traces of alternative social organization in a termite genome.</title>
        <authorList>
            <person name="Terrapon N."/>
            <person name="Li C."/>
            <person name="Robertson H.M."/>
            <person name="Ji L."/>
            <person name="Meng X."/>
            <person name="Booth W."/>
            <person name="Chen Z."/>
            <person name="Childers C.P."/>
            <person name="Glastad K.M."/>
            <person name="Gokhale K."/>
            <person name="Gowin J."/>
            <person name="Gronenberg W."/>
            <person name="Hermansen R.A."/>
            <person name="Hu H."/>
            <person name="Hunt B.G."/>
            <person name="Huylmans A.K."/>
            <person name="Khalil S.M."/>
            <person name="Mitchell R.D."/>
            <person name="Munoz-Torres M.C."/>
            <person name="Mustard J.A."/>
            <person name="Pan H."/>
            <person name="Reese J.T."/>
            <person name="Scharf M.E."/>
            <person name="Sun F."/>
            <person name="Vogel H."/>
            <person name="Xiao J."/>
            <person name="Yang W."/>
            <person name="Yang Z."/>
            <person name="Yang Z."/>
            <person name="Zhou J."/>
            <person name="Zhu J."/>
            <person name="Brent C.S."/>
            <person name="Elsik C.G."/>
            <person name="Goodisman M.A."/>
            <person name="Liberles D.A."/>
            <person name="Roe R.M."/>
            <person name="Vargo E.L."/>
            <person name="Vilcinskas A."/>
            <person name="Wang J."/>
            <person name="Bornberg-Bauer E."/>
            <person name="Korb J."/>
            <person name="Zhang G."/>
            <person name="Liebig J."/>
        </authorList>
    </citation>
    <scope>NUCLEOTIDE SEQUENCE [LARGE SCALE GENOMIC DNA]</scope>
    <source>
        <tissue evidence="2">Whole organism</tissue>
    </source>
</reference>
<dbReference type="AlphaFoldDB" id="A0A067RRL7"/>
<sequence length="97" mass="11304">MKQKKNCPICQTRITCQNGSIALDNFIDRMVENQSVEMKNRRQEVVEERKVQELLGPESKPGPSHEPQRRHRRRRSTTSSDGPEDDRKKRSLGQMIS</sequence>
<proteinExistence type="predicted"/>
<gene>
    <name evidence="2" type="ORF">L798_02501</name>
</gene>
<organism evidence="2 3">
    <name type="scientific">Zootermopsis nevadensis</name>
    <name type="common">Dampwood termite</name>
    <dbReference type="NCBI Taxonomy" id="136037"/>
    <lineage>
        <taxon>Eukaryota</taxon>
        <taxon>Metazoa</taxon>
        <taxon>Ecdysozoa</taxon>
        <taxon>Arthropoda</taxon>
        <taxon>Hexapoda</taxon>
        <taxon>Insecta</taxon>
        <taxon>Pterygota</taxon>
        <taxon>Neoptera</taxon>
        <taxon>Polyneoptera</taxon>
        <taxon>Dictyoptera</taxon>
        <taxon>Blattodea</taxon>
        <taxon>Blattoidea</taxon>
        <taxon>Termitoidae</taxon>
        <taxon>Termopsidae</taxon>
        <taxon>Zootermopsis</taxon>
    </lineage>
</organism>
<dbReference type="STRING" id="136037.A0A067RRL7"/>
<feature type="region of interest" description="Disordered" evidence="1">
    <location>
        <begin position="37"/>
        <end position="97"/>
    </location>
</feature>
<keyword evidence="3" id="KW-1185">Reference proteome</keyword>
<evidence type="ECO:0000256" key="1">
    <source>
        <dbReference type="SAM" id="MobiDB-lite"/>
    </source>
</evidence>
<dbReference type="InParanoid" id="A0A067RRL7"/>
<accession>A0A067RRL7</accession>
<dbReference type="EMBL" id="KK852508">
    <property type="protein sequence ID" value="KDR22409.1"/>
    <property type="molecule type" value="Genomic_DNA"/>
</dbReference>
<feature type="compositionally biased region" description="Basic and acidic residues" evidence="1">
    <location>
        <begin position="38"/>
        <end position="52"/>
    </location>
</feature>
<protein>
    <submittedName>
        <fullName evidence="2">E3 ubiquitin-protein ligase RNF8</fullName>
    </submittedName>
</protein>